<gene>
    <name evidence="1" type="ORF">SAMN02745753_00138</name>
</gene>
<organism evidence="1 2">
    <name type="scientific">Marinomonas polaris DSM 16579</name>
    <dbReference type="NCBI Taxonomy" id="1122206"/>
    <lineage>
        <taxon>Bacteria</taxon>
        <taxon>Pseudomonadati</taxon>
        <taxon>Pseudomonadota</taxon>
        <taxon>Gammaproteobacteria</taxon>
        <taxon>Oceanospirillales</taxon>
        <taxon>Oceanospirillaceae</taxon>
        <taxon>Marinomonas</taxon>
    </lineage>
</organism>
<evidence type="ECO:0008006" key="3">
    <source>
        <dbReference type="Google" id="ProtNLM"/>
    </source>
</evidence>
<dbReference type="RefSeq" id="WP_072837808.1">
    <property type="nucleotide sequence ID" value="NZ_FQVF01000002.1"/>
</dbReference>
<accession>A0A1M4SW75</accession>
<dbReference type="EMBL" id="FQVF01000002">
    <property type="protein sequence ID" value="SHE36438.1"/>
    <property type="molecule type" value="Genomic_DNA"/>
</dbReference>
<proteinExistence type="predicted"/>
<evidence type="ECO:0000313" key="2">
    <source>
        <dbReference type="Proteomes" id="UP000184517"/>
    </source>
</evidence>
<keyword evidence="2" id="KW-1185">Reference proteome</keyword>
<reference evidence="2" key="1">
    <citation type="submission" date="2016-11" db="EMBL/GenBank/DDBJ databases">
        <authorList>
            <person name="Varghese N."/>
            <person name="Submissions S."/>
        </authorList>
    </citation>
    <scope>NUCLEOTIDE SEQUENCE [LARGE SCALE GENOMIC DNA]</scope>
    <source>
        <strain evidence="2">DSM 16579</strain>
    </source>
</reference>
<dbReference type="Proteomes" id="UP000184517">
    <property type="component" value="Unassembled WGS sequence"/>
</dbReference>
<sequence length="226" mass="24607">MVFEEYSQIVKGFQLEASLSLTDSFDALCAAQDALITKIVEKGATIAGWKIVDKDGVIILSPIFDFQVFANLGDTIPHQAFRGTELEVCFQLTVPSTTDAMNELVGELTSFAAVELIRPAIHPTNHSACDFYFNYGVFVSQKPVAGEILFEGGNQGYTFSAGLDQLVEAKKDVVKKGILQCIQRGYGNKDYFFITGTLNGLVSAAESLGVNRVMNQGNAIIQFEIV</sequence>
<dbReference type="AlphaFoldDB" id="A0A1M4SW75"/>
<name>A0A1M4SW75_9GAMM</name>
<protein>
    <recommendedName>
        <fullName evidence="3">2-keto-4-pentenoate hydratase</fullName>
    </recommendedName>
</protein>
<dbReference type="OrthoDB" id="6102201at2"/>
<evidence type="ECO:0000313" key="1">
    <source>
        <dbReference type="EMBL" id="SHE36438.1"/>
    </source>
</evidence>